<name>A0A212FL85_DANPL</name>
<reference evidence="2 3" key="1">
    <citation type="journal article" date="2011" name="Cell">
        <title>The monarch butterfly genome yields insights into long-distance migration.</title>
        <authorList>
            <person name="Zhan S."/>
            <person name="Merlin C."/>
            <person name="Boore J.L."/>
            <person name="Reppert S.M."/>
        </authorList>
    </citation>
    <scope>NUCLEOTIDE SEQUENCE [LARGE SCALE GENOMIC DNA]</scope>
    <source>
        <strain evidence="2">F-2</strain>
    </source>
</reference>
<organism evidence="2 3">
    <name type="scientific">Danaus plexippus plexippus</name>
    <dbReference type="NCBI Taxonomy" id="278856"/>
    <lineage>
        <taxon>Eukaryota</taxon>
        <taxon>Metazoa</taxon>
        <taxon>Ecdysozoa</taxon>
        <taxon>Arthropoda</taxon>
        <taxon>Hexapoda</taxon>
        <taxon>Insecta</taxon>
        <taxon>Pterygota</taxon>
        <taxon>Neoptera</taxon>
        <taxon>Endopterygota</taxon>
        <taxon>Lepidoptera</taxon>
        <taxon>Glossata</taxon>
        <taxon>Ditrysia</taxon>
        <taxon>Papilionoidea</taxon>
        <taxon>Nymphalidae</taxon>
        <taxon>Danainae</taxon>
        <taxon>Danaini</taxon>
        <taxon>Danaina</taxon>
        <taxon>Danaus</taxon>
        <taxon>Danaus</taxon>
    </lineage>
</organism>
<sequence>MEALSAVAWRISDIDDGGKRNSESRVGTDYSSGNQDRHTSLLYGDTGSEKRSIMTGDTFTPLDMLPIAEKLIKKAGKGFVSSTKGPQELADKLFEAFFFSTKRIVTLKDYDISGLDALQALAIEGEPADKTLTEDVTEPAQRMYLRGILLAKKLPKQRKLIVNQQSKQSTNRSQKIRNKDNKKIMRKGKKINKNIKMKTTKVGKRLKPGKASPKCRWNYVCVDPADLDTCTVHTSCGDTSSTMSDYKRERETKEIKEFRRMLGITRVDEEVEKILESRNIKIRPANLEAINKVESLSEFFNNIIDRENTGSTAPIQPDVVV</sequence>
<dbReference type="InParanoid" id="A0A212FL85"/>
<evidence type="ECO:0000313" key="2">
    <source>
        <dbReference type="EMBL" id="OWR54504.1"/>
    </source>
</evidence>
<dbReference type="Proteomes" id="UP000007151">
    <property type="component" value="Unassembled WGS sequence"/>
</dbReference>
<evidence type="ECO:0000256" key="1">
    <source>
        <dbReference type="SAM" id="MobiDB-lite"/>
    </source>
</evidence>
<feature type="region of interest" description="Disordered" evidence="1">
    <location>
        <begin position="18"/>
        <end position="49"/>
    </location>
</feature>
<evidence type="ECO:0000313" key="3">
    <source>
        <dbReference type="Proteomes" id="UP000007151"/>
    </source>
</evidence>
<accession>A0A212FL85</accession>
<dbReference type="EMBL" id="AGBW02007821">
    <property type="protein sequence ID" value="OWR54504.1"/>
    <property type="molecule type" value="Genomic_DNA"/>
</dbReference>
<keyword evidence="3" id="KW-1185">Reference proteome</keyword>
<comment type="caution">
    <text evidence="2">The sequence shown here is derived from an EMBL/GenBank/DDBJ whole genome shotgun (WGS) entry which is preliminary data.</text>
</comment>
<proteinExistence type="predicted"/>
<dbReference type="KEGG" id="dpl:KGM_211107"/>
<dbReference type="AlphaFoldDB" id="A0A212FL85"/>
<protein>
    <submittedName>
        <fullName evidence="2">Uncharacterized protein</fullName>
    </submittedName>
</protein>
<gene>
    <name evidence="2" type="ORF">KGM_211107</name>
</gene>